<evidence type="ECO:0000256" key="5">
    <source>
        <dbReference type="ARBA" id="ARBA00023098"/>
    </source>
</evidence>
<dbReference type="GO" id="GO:0006656">
    <property type="term" value="P:phosphatidylcholine biosynthetic process"/>
    <property type="evidence" value="ECO:0007669"/>
    <property type="project" value="TreeGrafter"/>
</dbReference>
<gene>
    <name evidence="10" type="ORF">AKO1_010879</name>
</gene>
<accession>A0AAW2YL03</accession>
<evidence type="ECO:0000256" key="3">
    <source>
        <dbReference type="ARBA" id="ARBA00022692"/>
    </source>
</evidence>
<evidence type="ECO:0000256" key="7">
    <source>
        <dbReference type="ARBA" id="ARBA00023209"/>
    </source>
</evidence>
<comment type="subcellular location">
    <subcellularLocation>
        <location evidence="1">Endomembrane system</location>
        <topology evidence="1">Multi-pass membrane protein</topology>
    </subcellularLocation>
</comment>
<evidence type="ECO:0000256" key="9">
    <source>
        <dbReference type="SAM" id="Phobius"/>
    </source>
</evidence>
<dbReference type="PANTHER" id="PTHR32138">
    <property type="entry name" value="PHOSPHATIDYLETHANOLAMINE N-METHYLTRANSFERASE"/>
    <property type="match status" value="1"/>
</dbReference>
<feature type="transmembrane region" description="Helical" evidence="9">
    <location>
        <begin position="250"/>
        <end position="272"/>
    </location>
</feature>
<feature type="transmembrane region" description="Helical" evidence="9">
    <location>
        <begin position="176"/>
        <end position="195"/>
    </location>
</feature>
<keyword evidence="4 9" id="KW-1133">Transmembrane helix</keyword>
<keyword evidence="11" id="KW-1185">Reference proteome</keyword>
<evidence type="ECO:0000256" key="1">
    <source>
        <dbReference type="ARBA" id="ARBA00004127"/>
    </source>
</evidence>
<evidence type="ECO:0000256" key="6">
    <source>
        <dbReference type="ARBA" id="ARBA00023136"/>
    </source>
</evidence>
<dbReference type="AlphaFoldDB" id="A0AAW2YL03"/>
<reference evidence="10 11" key="1">
    <citation type="submission" date="2024-03" db="EMBL/GenBank/DDBJ databases">
        <title>The Acrasis kona genome and developmental transcriptomes reveal deep origins of eukaryotic multicellular pathways.</title>
        <authorList>
            <person name="Sheikh S."/>
            <person name="Fu C.-J."/>
            <person name="Brown M.W."/>
            <person name="Baldauf S.L."/>
        </authorList>
    </citation>
    <scope>NUCLEOTIDE SEQUENCE [LARGE SCALE GENOMIC DNA]</scope>
    <source>
        <strain evidence="10 11">ATCC MYA-3509</strain>
    </source>
</reference>
<proteinExistence type="predicted"/>
<evidence type="ECO:0000256" key="2">
    <source>
        <dbReference type="ARBA" id="ARBA00022516"/>
    </source>
</evidence>
<evidence type="ECO:0000256" key="4">
    <source>
        <dbReference type="ARBA" id="ARBA00022989"/>
    </source>
</evidence>
<keyword evidence="6 9" id="KW-0472">Membrane</keyword>
<sequence length="605" mass="70327">MNEIKEQEVKFEIEAIGVTKDNVRFKVPETYDCIEVLLNYKKWTEIPVALEISIMITYVCLLLFTNMPKWFFLISYAFWRLCYNVGLGLILREQSVRDSFSKYFNSWLNSKPSNKKFFESNVSLKNGVKYSVDDYPPDFNSWMAYRSIVDIVLSNDLACYLVFCVAYFEVPKSLDVFDIVLYVVGFLLCAFNLWAKSDAHRVLGDYAWYWGDFFFLLDKELIFDGIFQMFPHPMYTVGYSFYYGLSLITRSNTVLVVSFSAHMLQLIFLVFIENPHIEKTYGSSFNKDKNLELIQSGYFSNSKEMIYLFNVDLLRSSDITLILVVVYSCALSFYMDSAIYHVAHVLLWRLFHTVCLGALLRKQSNESFLTKRFEAKGGTKQQAFESWKKLYNFSLTMNYVAFIISSIKLFEPVGTFTWSYLTQALAGIILILLNVWQSTSAYSILGDYGWFYGDFFIEDVPKSLEYTGIYRYLNNPELVLGMAGLFGLSILSHSWIVFGLAVMCQFCSYCFITLVETPHMNKKYGKEALRSYGGIEKEIRTKLRRVTDSPKVKPIAEKVDKWNKELSVKLKELKDDFNNETKRSLLRSLDSIRGKIDKKSEDKLE</sequence>
<dbReference type="Proteomes" id="UP001431209">
    <property type="component" value="Unassembled WGS sequence"/>
</dbReference>
<feature type="transmembrane region" description="Helical" evidence="9">
    <location>
        <begin position="478"/>
        <end position="503"/>
    </location>
</feature>
<keyword evidence="7" id="KW-0594">Phospholipid biosynthesis</keyword>
<keyword evidence="3 9" id="KW-0812">Transmembrane</keyword>
<feature type="transmembrane region" description="Helical" evidence="9">
    <location>
        <begin position="70"/>
        <end position="91"/>
    </location>
</feature>
<name>A0AAW2YL03_9EUKA</name>
<keyword evidence="8" id="KW-1208">Phospholipid metabolism</keyword>
<keyword evidence="2" id="KW-0444">Lipid biosynthesis</keyword>
<dbReference type="GO" id="GO:0012505">
    <property type="term" value="C:endomembrane system"/>
    <property type="evidence" value="ECO:0007669"/>
    <property type="project" value="UniProtKB-SubCell"/>
</dbReference>
<feature type="transmembrane region" description="Helical" evidence="9">
    <location>
        <begin position="313"/>
        <end position="333"/>
    </location>
</feature>
<dbReference type="PANTHER" id="PTHR32138:SF0">
    <property type="entry name" value="PHOSPHATIDYLETHANOLAMINE N-METHYLTRANSFERASE"/>
    <property type="match status" value="1"/>
</dbReference>
<feature type="transmembrane region" description="Helical" evidence="9">
    <location>
        <begin position="416"/>
        <end position="436"/>
    </location>
</feature>
<keyword evidence="5" id="KW-0443">Lipid metabolism</keyword>
<organism evidence="10 11">
    <name type="scientific">Acrasis kona</name>
    <dbReference type="NCBI Taxonomy" id="1008807"/>
    <lineage>
        <taxon>Eukaryota</taxon>
        <taxon>Discoba</taxon>
        <taxon>Heterolobosea</taxon>
        <taxon>Tetramitia</taxon>
        <taxon>Eutetramitia</taxon>
        <taxon>Acrasidae</taxon>
        <taxon>Acrasis</taxon>
    </lineage>
</organism>
<dbReference type="Gene3D" id="1.20.120.1630">
    <property type="match status" value="2"/>
</dbReference>
<comment type="caution">
    <text evidence="10">The sequence shown here is derived from an EMBL/GenBank/DDBJ whole genome shotgun (WGS) entry which is preliminary data.</text>
</comment>
<evidence type="ECO:0000313" key="10">
    <source>
        <dbReference type="EMBL" id="KAL0477540.1"/>
    </source>
</evidence>
<dbReference type="EMBL" id="JAOPGA020000191">
    <property type="protein sequence ID" value="KAL0477540.1"/>
    <property type="molecule type" value="Genomic_DNA"/>
</dbReference>
<dbReference type="InterPro" id="IPR007318">
    <property type="entry name" value="Phopholipid_MeTrfase"/>
</dbReference>
<protein>
    <submittedName>
        <fullName evidence="10">Phosphatidylethanolamine N-methyltransferase</fullName>
    </submittedName>
</protein>
<evidence type="ECO:0000256" key="8">
    <source>
        <dbReference type="ARBA" id="ARBA00023264"/>
    </source>
</evidence>
<feature type="transmembrane region" description="Helical" evidence="9">
    <location>
        <begin position="46"/>
        <end position="64"/>
    </location>
</feature>
<evidence type="ECO:0000313" key="11">
    <source>
        <dbReference type="Proteomes" id="UP001431209"/>
    </source>
</evidence>
<dbReference type="GO" id="GO:0004608">
    <property type="term" value="F:phosphatidylethanolamine N-methyltransferase activity"/>
    <property type="evidence" value="ECO:0007669"/>
    <property type="project" value="TreeGrafter"/>
</dbReference>
<dbReference type="Pfam" id="PF04191">
    <property type="entry name" value="PEMT"/>
    <property type="match status" value="2"/>
</dbReference>